<dbReference type="Gene3D" id="3.40.50.300">
    <property type="entry name" value="P-loop containing nucleotide triphosphate hydrolases"/>
    <property type="match status" value="2"/>
</dbReference>
<gene>
    <name evidence="2" type="ORF">BK816_00385</name>
</gene>
<reference evidence="2 3" key="1">
    <citation type="submission" date="2016-10" db="EMBL/GenBank/DDBJ databases">
        <title>Actinomyces aegypiusis sp. nov., isolated from the Aegypius monachus in Qinghai Tibet Plateau China.</title>
        <authorList>
            <person name="Wang Y."/>
        </authorList>
    </citation>
    <scope>NUCLEOTIDE SEQUENCE [LARGE SCALE GENOMIC DNA]</scope>
    <source>
        <strain evidence="2 3">VUL4_3</strain>
    </source>
</reference>
<evidence type="ECO:0000313" key="3">
    <source>
        <dbReference type="Proteomes" id="UP000176288"/>
    </source>
</evidence>
<dbReference type="OrthoDB" id="9815944at2"/>
<dbReference type="AlphaFoldDB" id="A0A1D9MI35"/>
<dbReference type="InterPro" id="IPR003959">
    <property type="entry name" value="ATPase_AAA_core"/>
</dbReference>
<name>A0A1D9MI35_9ACTO</name>
<keyword evidence="3" id="KW-1185">Reference proteome</keyword>
<feature type="domain" description="ATPase AAA-type core" evidence="1">
    <location>
        <begin position="241"/>
        <end position="314"/>
    </location>
</feature>
<proteinExistence type="predicted"/>
<sequence>MGTDQTKSKLAQITLANYGPFGETTACFSPALNVLVGNNAMGKSLFLKLLYASATALSCPDLQPEQLADCLAQKLVSVCRPTGGELSRLVSRHEGTDSAQIQLDFTPEAPHTTTGDSNQKAPLAAARDFQSLAFTIPATPQTPPLSVTSVPPFSPATSPVYLPSQEVISFLPGFLDALKQVPLPFPQTWTDAAKALSARALANPPSPSSSADKALTELEGVLGGRVTQGETGEFFLSTPTGQTEMPLVAEGMRKLASLAQLILNGAVGPGSCLFWDEPEANLNPSALQALCRALFFLAEGGTQLFVSTHSLFVLRELDLLSSQSRVPIRYVSLERSLAEGGDSGVELAAFDTLDDLESIASLDAELEQASRYLR</sequence>
<dbReference type="InterPro" id="IPR027417">
    <property type="entry name" value="P-loop_NTPase"/>
</dbReference>
<dbReference type="STRING" id="1912795.BK816_00385"/>
<evidence type="ECO:0000259" key="1">
    <source>
        <dbReference type="Pfam" id="PF13304"/>
    </source>
</evidence>
<dbReference type="GO" id="GO:0016887">
    <property type="term" value="F:ATP hydrolysis activity"/>
    <property type="evidence" value="ECO:0007669"/>
    <property type="project" value="InterPro"/>
</dbReference>
<dbReference type="GO" id="GO:0005524">
    <property type="term" value="F:ATP binding"/>
    <property type="evidence" value="ECO:0007669"/>
    <property type="project" value="InterPro"/>
</dbReference>
<dbReference type="PANTHER" id="PTHR43581">
    <property type="entry name" value="ATP/GTP PHOSPHATASE"/>
    <property type="match status" value="1"/>
</dbReference>
<accession>A0A1D9MI35</accession>
<dbReference type="RefSeq" id="WP_071163402.1">
    <property type="nucleotide sequence ID" value="NZ_CP017812.1"/>
</dbReference>
<protein>
    <recommendedName>
        <fullName evidence="1">ATPase AAA-type core domain-containing protein</fullName>
    </recommendedName>
</protein>
<dbReference type="InterPro" id="IPR051396">
    <property type="entry name" value="Bact_Antivir_Def_Nuclease"/>
</dbReference>
<dbReference type="Proteomes" id="UP000176288">
    <property type="component" value="Chromosome"/>
</dbReference>
<organism evidence="2 3">
    <name type="scientific">Boudabousia tangfeifanii</name>
    <dbReference type="NCBI Taxonomy" id="1912795"/>
    <lineage>
        <taxon>Bacteria</taxon>
        <taxon>Bacillati</taxon>
        <taxon>Actinomycetota</taxon>
        <taxon>Actinomycetes</taxon>
        <taxon>Actinomycetales</taxon>
        <taxon>Actinomycetaceae</taxon>
        <taxon>Boudabousia</taxon>
    </lineage>
</organism>
<dbReference type="KEGG" id="avu:BK816_00385"/>
<dbReference type="EMBL" id="CP017812">
    <property type="protein sequence ID" value="AOZ71936.1"/>
    <property type="molecule type" value="Genomic_DNA"/>
</dbReference>
<dbReference type="Pfam" id="PF13304">
    <property type="entry name" value="AAA_21"/>
    <property type="match status" value="1"/>
</dbReference>
<dbReference type="PANTHER" id="PTHR43581:SF2">
    <property type="entry name" value="EXCINUCLEASE ATPASE SUBUNIT"/>
    <property type="match status" value="1"/>
</dbReference>
<dbReference type="SUPFAM" id="SSF52540">
    <property type="entry name" value="P-loop containing nucleoside triphosphate hydrolases"/>
    <property type="match status" value="1"/>
</dbReference>
<evidence type="ECO:0000313" key="2">
    <source>
        <dbReference type="EMBL" id="AOZ71936.1"/>
    </source>
</evidence>